<evidence type="ECO:0000313" key="4">
    <source>
        <dbReference type="EMBL" id="KAJ2806964.1"/>
    </source>
</evidence>
<dbReference type="Proteomes" id="UP001140094">
    <property type="component" value="Unassembled WGS sequence"/>
</dbReference>
<comment type="function">
    <text evidence="2">Key component of the cytosolic iron-sulfur protein assembly (CIA) complex, a multiprotein complex that mediates the incorporation of iron-sulfur cluster into apoproteins specifically involved in DNA metabolism and genomic integrity. In the CIA complex, MMS19 acts as an adapter between early-acting CIA components and a subset of cellular target iron-sulfur proteins.</text>
</comment>
<dbReference type="GO" id="GO:0051604">
    <property type="term" value="P:protein maturation"/>
    <property type="evidence" value="ECO:0007669"/>
    <property type="project" value="UniProtKB-UniRule"/>
</dbReference>
<dbReference type="GO" id="GO:0005634">
    <property type="term" value="C:nucleus"/>
    <property type="evidence" value="ECO:0007669"/>
    <property type="project" value="UniProtKB-SubCell"/>
</dbReference>
<keyword evidence="5" id="KW-1185">Reference proteome</keyword>
<evidence type="ECO:0000313" key="5">
    <source>
        <dbReference type="Proteomes" id="UP001140094"/>
    </source>
</evidence>
<feature type="non-terminal residue" evidence="4">
    <location>
        <position position="1"/>
    </location>
</feature>
<dbReference type="InterPro" id="IPR011989">
    <property type="entry name" value="ARM-like"/>
</dbReference>
<comment type="subcellular location">
    <subcellularLocation>
        <location evidence="2">Nucleus</location>
    </subcellularLocation>
</comment>
<dbReference type="AlphaFoldDB" id="A0A9W8LUV8"/>
<dbReference type="OrthoDB" id="342900at2759"/>
<reference evidence="4" key="1">
    <citation type="submission" date="2022-07" db="EMBL/GenBank/DDBJ databases">
        <title>Phylogenomic reconstructions and comparative analyses of Kickxellomycotina fungi.</title>
        <authorList>
            <person name="Reynolds N.K."/>
            <person name="Stajich J.E."/>
            <person name="Barry K."/>
            <person name="Grigoriev I.V."/>
            <person name="Crous P."/>
            <person name="Smith M.E."/>
        </authorList>
    </citation>
    <scope>NUCLEOTIDE SEQUENCE</scope>
    <source>
        <strain evidence="4">NRRL 1565</strain>
    </source>
</reference>
<proteinExistence type="inferred from homology"/>
<sequence>SVLMTGIEEVMPLLLSAIRLTTGDLKAASIRTVTMVMLESPDTLQDQIATSIIPLLIASVAHTSPANSVEVRRAAHDALLLIPEKYPFAALSAARKDVLRALARARDDHKRLVRAEAVKAYNKWLAFGDS</sequence>
<evidence type="ECO:0000256" key="1">
    <source>
        <dbReference type="ARBA" id="ARBA00009340"/>
    </source>
</evidence>
<dbReference type="InterPro" id="IPR024687">
    <property type="entry name" value="MMS19_C"/>
</dbReference>
<dbReference type="GO" id="GO:0097361">
    <property type="term" value="C:cytosolic [4Fe-4S] assembly targeting complex"/>
    <property type="evidence" value="ECO:0007669"/>
    <property type="project" value="UniProtKB-UniRule"/>
</dbReference>
<dbReference type="PANTHER" id="PTHR12891:SF0">
    <property type="entry name" value="MMS19 NUCLEOTIDE EXCISION REPAIR PROTEIN HOMOLOG"/>
    <property type="match status" value="1"/>
</dbReference>
<keyword evidence="2" id="KW-0227">DNA damage</keyword>
<protein>
    <recommendedName>
        <fullName evidence="2">MMS19 nucleotide excision repair protein</fullName>
    </recommendedName>
</protein>
<evidence type="ECO:0000259" key="3">
    <source>
        <dbReference type="Pfam" id="PF12460"/>
    </source>
</evidence>
<gene>
    <name evidence="4" type="ORF">H4R20_001477</name>
</gene>
<evidence type="ECO:0000256" key="2">
    <source>
        <dbReference type="RuleBase" id="RU367072"/>
    </source>
</evidence>
<dbReference type="PANTHER" id="PTHR12891">
    <property type="entry name" value="DNA REPAIR/TRANSCRIPTION PROTEIN MET18/MMS19"/>
    <property type="match status" value="1"/>
</dbReference>
<organism evidence="4 5">
    <name type="scientific">Coemansia guatemalensis</name>
    <dbReference type="NCBI Taxonomy" id="2761395"/>
    <lineage>
        <taxon>Eukaryota</taxon>
        <taxon>Fungi</taxon>
        <taxon>Fungi incertae sedis</taxon>
        <taxon>Zoopagomycota</taxon>
        <taxon>Kickxellomycotina</taxon>
        <taxon>Kickxellomycetes</taxon>
        <taxon>Kickxellales</taxon>
        <taxon>Kickxellaceae</taxon>
        <taxon>Coemansia</taxon>
    </lineage>
</organism>
<dbReference type="InterPro" id="IPR039920">
    <property type="entry name" value="MMS19"/>
</dbReference>
<comment type="caution">
    <text evidence="4">The sequence shown here is derived from an EMBL/GenBank/DDBJ whole genome shotgun (WGS) entry which is preliminary data.</text>
</comment>
<dbReference type="InterPro" id="IPR016024">
    <property type="entry name" value="ARM-type_fold"/>
</dbReference>
<dbReference type="SUPFAM" id="SSF48371">
    <property type="entry name" value="ARM repeat"/>
    <property type="match status" value="1"/>
</dbReference>
<accession>A0A9W8LUV8</accession>
<dbReference type="Pfam" id="PF12460">
    <property type="entry name" value="MMS19_C"/>
    <property type="match status" value="1"/>
</dbReference>
<feature type="domain" description="MMS19 C-terminal" evidence="3">
    <location>
        <begin position="1"/>
        <end position="83"/>
    </location>
</feature>
<dbReference type="Gene3D" id="1.25.10.10">
    <property type="entry name" value="Leucine-rich Repeat Variant"/>
    <property type="match status" value="1"/>
</dbReference>
<comment type="similarity">
    <text evidence="1 2">Belongs to the MET18/MMS19 family.</text>
</comment>
<name>A0A9W8LUV8_9FUNG</name>
<dbReference type="GO" id="GO:0006281">
    <property type="term" value="P:DNA repair"/>
    <property type="evidence" value="ECO:0007669"/>
    <property type="project" value="UniProtKB-UniRule"/>
</dbReference>
<keyword evidence="2" id="KW-0539">Nucleus</keyword>
<dbReference type="EMBL" id="JANBUO010000147">
    <property type="protein sequence ID" value="KAJ2806964.1"/>
    <property type="molecule type" value="Genomic_DNA"/>
</dbReference>
<dbReference type="GO" id="GO:0016226">
    <property type="term" value="P:iron-sulfur cluster assembly"/>
    <property type="evidence" value="ECO:0007669"/>
    <property type="project" value="UniProtKB-UniRule"/>
</dbReference>
<keyword evidence="2" id="KW-0234">DNA repair</keyword>